<dbReference type="Ensembl" id="ENSNPET00000006219.1">
    <property type="protein sequence ID" value="ENSNPEP00000006069.1"/>
    <property type="gene ID" value="ENSNPEG00000004582.1"/>
</dbReference>
<evidence type="ECO:0000313" key="2">
    <source>
        <dbReference type="Proteomes" id="UP000694420"/>
    </source>
</evidence>
<dbReference type="InterPro" id="IPR006886">
    <property type="entry name" value="RNA_pol_III_Rpc5"/>
</dbReference>
<dbReference type="AlphaFoldDB" id="A0A8C6YYB7"/>
<dbReference type="GO" id="GO:0005634">
    <property type="term" value="C:nucleus"/>
    <property type="evidence" value="ECO:0007669"/>
    <property type="project" value="InterPro"/>
</dbReference>
<name>A0A8C6YYB7_NOTPE</name>
<proteinExistence type="predicted"/>
<reference evidence="1" key="1">
    <citation type="submission" date="2025-08" db="UniProtKB">
        <authorList>
            <consortium name="Ensembl"/>
        </authorList>
    </citation>
    <scope>IDENTIFICATION</scope>
</reference>
<organism evidence="1 2">
    <name type="scientific">Nothoprocta perdicaria</name>
    <name type="common">Chilean tinamou</name>
    <name type="synonym">Crypturus perdicarius</name>
    <dbReference type="NCBI Taxonomy" id="30464"/>
    <lineage>
        <taxon>Eukaryota</taxon>
        <taxon>Metazoa</taxon>
        <taxon>Chordata</taxon>
        <taxon>Craniata</taxon>
        <taxon>Vertebrata</taxon>
        <taxon>Euteleostomi</taxon>
        <taxon>Archelosauria</taxon>
        <taxon>Archosauria</taxon>
        <taxon>Dinosauria</taxon>
        <taxon>Saurischia</taxon>
        <taxon>Theropoda</taxon>
        <taxon>Coelurosauria</taxon>
        <taxon>Aves</taxon>
        <taxon>Palaeognathae</taxon>
        <taxon>Tinamiformes</taxon>
        <taxon>Tinamidae</taxon>
        <taxon>Nothoprocta</taxon>
    </lineage>
</organism>
<dbReference type="Proteomes" id="UP000694420">
    <property type="component" value="Unplaced"/>
</dbReference>
<protein>
    <submittedName>
        <fullName evidence="1">Uncharacterized protein</fullName>
    </submittedName>
</protein>
<evidence type="ECO:0000313" key="1">
    <source>
        <dbReference type="Ensembl" id="ENSNPEP00000006069.1"/>
    </source>
</evidence>
<sequence length="58" mass="6600">MANEEDDPIIQEIDVFLARSLLEKLYLFQGLGCRQISLGLSQLKHLILKCCQERGVPI</sequence>
<keyword evidence="2" id="KW-1185">Reference proteome</keyword>
<accession>A0A8C6YYB7</accession>
<dbReference type="GO" id="GO:0006351">
    <property type="term" value="P:DNA-templated transcription"/>
    <property type="evidence" value="ECO:0007669"/>
    <property type="project" value="InterPro"/>
</dbReference>
<reference evidence="1" key="2">
    <citation type="submission" date="2025-09" db="UniProtKB">
        <authorList>
            <consortium name="Ensembl"/>
        </authorList>
    </citation>
    <scope>IDENTIFICATION</scope>
</reference>
<dbReference type="Pfam" id="PF04801">
    <property type="entry name" value="RPC5"/>
    <property type="match status" value="1"/>
</dbReference>